<feature type="region of interest" description="Disordered" evidence="1">
    <location>
        <begin position="50"/>
        <end position="87"/>
    </location>
</feature>
<gene>
    <name evidence="2" type="ORF">CH063_15367</name>
</gene>
<sequence length="87" mass="9817">MKRQQRLNPLAVAPHERQSSSKFHLSQKIGLRALAWVSAPKRRNAYDLLTSGTTVPHQDTDPIRVGKRRWASDKRANGSRCLQSGAR</sequence>
<protein>
    <submittedName>
        <fullName evidence="2">Uncharacterized protein</fullName>
    </submittedName>
</protein>
<evidence type="ECO:0000313" key="3">
    <source>
        <dbReference type="Proteomes" id="UP000007174"/>
    </source>
</evidence>
<reference evidence="3" key="1">
    <citation type="journal article" date="2012" name="Nat. Genet.">
        <title>Lifestyle transitions in plant pathogenic Colletotrichum fungi deciphered by genome and transcriptome analyses.</title>
        <authorList>
            <person name="O'Connell R.J."/>
            <person name="Thon M.R."/>
            <person name="Hacquard S."/>
            <person name="Amyotte S.G."/>
            <person name="Kleemann J."/>
            <person name="Torres M.F."/>
            <person name="Damm U."/>
            <person name="Buiate E.A."/>
            <person name="Epstein L."/>
            <person name="Alkan N."/>
            <person name="Altmueller J."/>
            <person name="Alvarado-Balderrama L."/>
            <person name="Bauser C.A."/>
            <person name="Becker C."/>
            <person name="Birren B.W."/>
            <person name="Chen Z."/>
            <person name="Choi J."/>
            <person name="Crouch J.A."/>
            <person name="Duvick J.P."/>
            <person name="Farman M.A."/>
            <person name="Gan P."/>
            <person name="Heiman D."/>
            <person name="Henrissat B."/>
            <person name="Howard R.J."/>
            <person name="Kabbage M."/>
            <person name="Koch C."/>
            <person name="Kracher B."/>
            <person name="Kubo Y."/>
            <person name="Law A.D."/>
            <person name="Lebrun M.-H."/>
            <person name="Lee Y.-H."/>
            <person name="Miyara I."/>
            <person name="Moore N."/>
            <person name="Neumann U."/>
            <person name="Nordstroem K."/>
            <person name="Panaccione D.G."/>
            <person name="Panstruga R."/>
            <person name="Place M."/>
            <person name="Proctor R.H."/>
            <person name="Prusky D."/>
            <person name="Rech G."/>
            <person name="Reinhardt R."/>
            <person name="Rollins J.A."/>
            <person name="Rounsley S."/>
            <person name="Schardl C.L."/>
            <person name="Schwartz D.C."/>
            <person name="Shenoy N."/>
            <person name="Shirasu K."/>
            <person name="Sikhakolli U.R."/>
            <person name="Stueber K."/>
            <person name="Sukno S.A."/>
            <person name="Sweigard J.A."/>
            <person name="Takano Y."/>
            <person name="Takahara H."/>
            <person name="Trail F."/>
            <person name="van der Does H.C."/>
            <person name="Voll L.M."/>
            <person name="Will I."/>
            <person name="Young S."/>
            <person name="Zeng Q."/>
            <person name="Zhang J."/>
            <person name="Zhou S."/>
            <person name="Dickman M.B."/>
            <person name="Schulze-Lefert P."/>
            <person name="Ver Loren van Themaat E."/>
            <person name="Ma L.-J."/>
            <person name="Vaillancourt L.J."/>
        </authorList>
    </citation>
    <scope>NUCLEOTIDE SEQUENCE [LARGE SCALE GENOMIC DNA]</scope>
    <source>
        <strain evidence="3">IMI 349063</strain>
    </source>
</reference>
<dbReference type="AlphaFoldDB" id="H1W2H8"/>
<name>H1W2H8_COLHI</name>
<evidence type="ECO:0000313" key="2">
    <source>
        <dbReference type="EMBL" id="CCF46691.1"/>
    </source>
</evidence>
<accession>H1W2H8</accession>
<dbReference type="Proteomes" id="UP000007174">
    <property type="component" value="Unassembled WGS sequence"/>
</dbReference>
<proteinExistence type="predicted"/>
<organism evidence="2 3">
    <name type="scientific">Colletotrichum higginsianum (strain IMI 349063)</name>
    <name type="common">Crucifer anthracnose fungus</name>
    <dbReference type="NCBI Taxonomy" id="759273"/>
    <lineage>
        <taxon>Eukaryota</taxon>
        <taxon>Fungi</taxon>
        <taxon>Dikarya</taxon>
        <taxon>Ascomycota</taxon>
        <taxon>Pezizomycotina</taxon>
        <taxon>Sordariomycetes</taxon>
        <taxon>Hypocreomycetidae</taxon>
        <taxon>Glomerellales</taxon>
        <taxon>Glomerellaceae</taxon>
        <taxon>Colletotrichum</taxon>
        <taxon>Colletotrichum destructivum species complex</taxon>
    </lineage>
</organism>
<dbReference type="HOGENOM" id="CLU_2483253_0_0_1"/>
<evidence type="ECO:0000256" key="1">
    <source>
        <dbReference type="SAM" id="MobiDB-lite"/>
    </source>
</evidence>
<dbReference type="EMBL" id="CACQ02008962">
    <property type="protein sequence ID" value="CCF46691.1"/>
    <property type="molecule type" value="Genomic_DNA"/>
</dbReference>
<feature type="region of interest" description="Disordered" evidence="1">
    <location>
        <begin position="1"/>
        <end position="24"/>
    </location>
</feature>
<feature type="compositionally biased region" description="Basic and acidic residues" evidence="1">
    <location>
        <begin position="58"/>
        <end position="76"/>
    </location>
</feature>